<dbReference type="Gene3D" id="1.20.120.740">
    <property type="entry name" value="YgfB uncharacterised protein family UPF0149, PF03695"/>
    <property type="match status" value="1"/>
</dbReference>
<dbReference type="SUPFAM" id="SSF101327">
    <property type="entry name" value="YgfB-like"/>
    <property type="match status" value="1"/>
</dbReference>
<evidence type="ECO:0000313" key="2">
    <source>
        <dbReference type="Proteomes" id="UP000033434"/>
    </source>
</evidence>
<protein>
    <recommendedName>
        <fullName evidence="3">YecA family protein</fullName>
    </recommendedName>
</protein>
<dbReference type="InterPro" id="IPR036255">
    <property type="entry name" value="YgfB-like_sf"/>
</dbReference>
<comment type="caution">
    <text evidence="1">The sequence shown here is derived from an EMBL/GenBank/DDBJ whole genome shotgun (WGS) entry which is preliminary data.</text>
</comment>
<dbReference type="NCBIfam" id="TIGR02292">
    <property type="entry name" value="ygfB_yecA"/>
    <property type="match status" value="1"/>
</dbReference>
<gene>
    <name evidence="1" type="ORF">N479_24425</name>
</gene>
<proteinExistence type="predicted"/>
<dbReference type="Pfam" id="PF03695">
    <property type="entry name" value="UPF0149"/>
    <property type="match status" value="1"/>
</dbReference>
<dbReference type="InterPro" id="IPR011978">
    <property type="entry name" value="YgfB-like"/>
</dbReference>
<organism evidence="1 2">
    <name type="scientific">Pseudoalteromonas luteoviolacea S4054</name>
    <dbReference type="NCBI Taxonomy" id="1129367"/>
    <lineage>
        <taxon>Bacteria</taxon>
        <taxon>Pseudomonadati</taxon>
        <taxon>Pseudomonadota</taxon>
        <taxon>Gammaproteobacteria</taxon>
        <taxon>Alteromonadales</taxon>
        <taxon>Pseudoalteromonadaceae</taxon>
        <taxon>Pseudoalteromonas</taxon>
    </lineage>
</organism>
<reference evidence="1 2" key="1">
    <citation type="journal article" date="2015" name="BMC Genomics">
        <title>Genome mining reveals unlocked bioactive potential of marine Gram-negative bacteria.</title>
        <authorList>
            <person name="Machado H."/>
            <person name="Sonnenschein E.C."/>
            <person name="Melchiorsen J."/>
            <person name="Gram L."/>
        </authorList>
    </citation>
    <scope>NUCLEOTIDE SEQUENCE [LARGE SCALE GENOMIC DNA]</scope>
    <source>
        <strain evidence="1 2">S4054</strain>
    </source>
</reference>
<dbReference type="PATRIC" id="fig|1129367.4.peg.5312"/>
<accession>A0A0F6A4C5</accession>
<evidence type="ECO:0008006" key="3">
    <source>
        <dbReference type="Google" id="ProtNLM"/>
    </source>
</evidence>
<dbReference type="EMBL" id="AUXW01000207">
    <property type="protein sequence ID" value="KKE80908.1"/>
    <property type="molecule type" value="Genomic_DNA"/>
</dbReference>
<name>A0A0F6A4C5_9GAMM</name>
<dbReference type="Proteomes" id="UP000033434">
    <property type="component" value="Unassembled WGS sequence"/>
</dbReference>
<dbReference type="AlphaFoldDB" id="A0A0F6A4C5"/>
<sequence>MDFSYLPNHEALLNEYLEQRIQTNSEVFELKALQGFLFATVCGPDGIEPEMWLSHVTGGDEKISEDVVFAMLALHHHISEQVFSNGFVLPFDGESSWQDKQLWSTGFLYGCQSYLNKLNESDLLSDELKQALVTSTELLGFFSLEYAQVETYCQSIEVDINEFTTQQYQLAAEVAPAYAELIEQVALGSGLYND</sequence>
<evidence type="ECO:0000313" key="1">
    <source>
        <dbReference type="EMBL" id="KKE80908.1"/>
    </source>
</evidence>